<dbReference type="PROSITE" id="PS50970">
    <property type="entry name" value="HCY"/>
    <property type="match status" value="1"/>
</dbReference>
<feature type="binding site" evidence="22 24">
    <location>
        <position position="326"/>
    </location>
    <ligand>
        <name>Zn(2+)</name>
        <dbReference type="ChEBI" id="CHEBI:29105"/>
    </ligand>
</feature>
<dbReference type="PROSITE" id="PS50972">
    <property type="entry name" value="PTERIN_BINDING"/>
    <property type="match status" value="1"/>
</dbReference>
<evidence type="ECO:0000259" key="28">
    <source>
        <dbReference type="PROSITE" id="PS51332"/>
    </source>
</evidence>
<dbReference type="Gene3D" id="1.10.288.10">
    <property type="entry name" value="Cobalamin-dependent Methionine Synthase, domain 2"/>
    <property type="match status" value="1"/>
</dbReference>
<dbReference type="Gene3D" id="3.20.20.20">
    <property type="entry name" value="Dihydropteroate synthase-like"/>
    <property type="match status" value="1"/>
</dbReference>
<dbReference type="GO" id="GO:0008270">
    <property type="term" value="F:zinc ion binding"/>
    <property type="evidence" value="ECO:0007669"/>
    <property type="project" value="UniProtKB-UniRule"/>
</dbReference>
<dbReference type="Pfam" id="PF02607">
    <property type="entry name" value="B12-binding_2"/>
    <property type="match status" value="1"/>
</dbReference>
<dbReference type="GO" id="GO:0008705">
    <property type="term" value="F:methionine synthase activity"/>
    <property type="evidence" value="ECO:0007669"/>
    <property type="project" value="UniProtKB-UniRule"/>
</dbReference>
<dbReference type="PANTHER" id="PTHR45833">
    <property type="entry name" value="METHIONINE SYNTHASE"/>
    <property type="match status" value="1"/>
</dbReference>
<gene>
    <name evidence="30" type="primary">metH</name>
    <name evidence="30" type="ORF">E2A64_13340</name>
</gene>
<dbReference type="PROSITE" id="PS50974">
    <property type="entry name" value="ADOMET_ACTIVATION"/>
    <property type="match status" value="1"/>
</dbReference>
<organism evidence="30 31">
    <name type="scientific">Pseudohoeflea suaedae</name>
    <dbReference type="NCBI Taxonomy" id="877384"/>
    <lineage>
        <taxon>Bacteria</taxon>
        <taxon>Pseudomonadati</taxon>
        <taxon>Pseudomonadota</taxon>
        <taxon>Alphaproteobacteria</taxon>
        <taxon>Hyphomicrobiales</taxon>
        <taxon>Rhizobiaceae</taxon>
        <taxon>Pseudohoeflea</taxon>
    </lineage>
</organism>
<feature type="binding site" evidence="23">
    <location>
        <position position="831"/>
    </location>
    <ligand>
        <name>methylcob(III)alamin</name>
        <dbReference type="ChEBI" id="CHEBI:28115"/>
    </ligand>
</feature>
<dbReference type="CDD" id="cd00740">
    <property type="entry name" value="MeTr"/>
    <property type="match status" value="1"/>
</dbReference>
<dbReference type="Pfam" id="PF02965">
    <property type="entry name" value="Met_synt_B12"/>
    <property type="match status" value="1"/>
</dbReference>
<dbReference type="InterPro" id="IPR037010">
    <property type="entry name" value="VitB12-dep_Met_synth_activ_sf"/>
</dbReference>
<dbReference type="InterPro" id="IPR003759">
    <property type="entry name" value="Cbl-bd_cap"/>
</dbReference>
<keyword evidence="17 21" id="KW-0170">Cobalt</keyword>
<accession>A0A4R5PKK5</accession>
<evidence type="ECO:0000256" key="2">
    <source>
        <dbReference type="ARBA" id="ARBA00001947"/>
    </source>
</evidence>
<dbReference type="SUPFAM" id="SSF82282">
    <property type="entry name" value="Homocysteine S-methyltransferase"/>
    <property type="match status" value="1"/>
</dbReference>
<comment type="domain">
    <text evidence="21">Modular enzyme with four functionally distinct domains. The isolated Hcy-binding domain catalyzes methyl transfer from free methylcobalamin to homocysteine. The Hcy-binding domain in association with the pterin-binding domain catalyzes the methylation of cob(I)alamin by methyltetrahydrofolate and the methylation of homocysteine. The B12-binding domain binds the cofactor. The AdoMet activation domain binds S-adenosyl-L-methionine. Under aerobic conditions cob(I)alamin can be converted to inactive cob(II)alamin. Reductive methylation by S-adenosyl-L-methionine and flavodoxin regenerates methylcobalamin.</text>
</comment>
<evidence type="ECO:0000256" key="23">
    <source>
        <dbReference type="PIRSR" id="PIRSR000381-2"/>
    </source>
</evidence>
<dbReference type="Pfam" id="PF02310">
    <property type="entry name" value="B12-binding"/>
    <property type="match status" value="1"/>
</dbReference>
<evidence type="ECO:0000256" key="4">
    <source>
        <dbReference type="ARBA" id="ARBA00005178"/>
    </source>
</evidence>
<feature type="binding site" evidence="23">
    <location>
        <position position="713"/>
    </location>
    <ligand>
        <name>methylcob(III)alamin</name>
        <dbReference type="ChEBI" id="CHEBI:28115"/>
    </ligand>
</feature>
<dbReference type="Gene3D" id="3.40.50.280">
    <property type="entry name" value="Cobalamin-binding domain"/>
    <property type="match status" value="1"/>
</dbReference>
<evidence type="ECO:0000256" key="1">
    <source>
        <dbReference type="ARBA" id="ARBA00001700"/>
    </source>
</evidence>
<feature type="domain" description="B12-binding" evidence="28">
    <location>
        <begin position="773"/>
        <end position="909"/>
    </location>
</feature>
<dbReference type="GO" id="GO:0005829">
    <property type="term" value="C:cytosol"/>
    <property type="evidence" value="ECO:0007669"/>
    <property type="project" value="TreeGrafter"/>
</dbReference>
<evidence type="ECO:0000256" key="9">
    <source>
        <dbReference type="ARBA" id="ARBA00022605"/>
    </source>
</evidence>
<evidence type="ECO:0000256" key="14">
    <source>
        <dbReference type="ARBA" id="ARBA00022737"/>
    </source>
</evidence>
<dbReference type="Pfam" id="PF02574">
    <property type="entry name" value="S-methyl_trans"/>
    <property type="match status" value="1"/>
</dbReference>
<dbReference type="PROSITE" id="PS51337">
    <property type="entry name" value="B12_BINDING_NTER"/>
    <property type="match status" value="1"/>
</dbReference>
<comment type="cofactor">
    <cofactor evidence="3 21 22">
        <name>methylcob(III)alamin</name>
        <dbReference type="ChEBI" id="CHEBI:28115"/>
    </cofactor>
</comment>
<evidence type="ECO:0000256" key="7">
    <source>
        <dbReference type="ARBA" id="ARBA00013998"/>
    </source>
</evidence>
<dbReference type="FunFam" id="3.20.20.330:FF:000001">
    <property type="entry name" value="Methionine synthase"/>
    <property type="match status" value="1"/>
</dbReference>
<dbReference type="InterPro" id="IPR036724">
    <property type="entry name" value="Cobalamin-bd_sf"/>
</dbReference>
<evidence type="ECO:0000259" key="27">
    <source>
        <dbReference type="PROSITE" id="PS50974"/>
    </source>
</evidence>
<dbReference type="InterPro" id="IPR004223">
    <property type="entry name" value="VitB12-dep_Met_synth_activ_dom"/>
</dbReference>
<dbReference type="PROSITE" id="PS51332">
    <property type="entry name" value="B12_BINDING"/>
    <property type="match status" value="1"/>
</dbReference>
<dbReference type="SUPFAM" id="SSF52242">
    <property type="entry name" value="Cobalamin (vitamin B12)-binding domain"/>
    <property type="match status" value="1"/>
</dbReference>
<dbReference type="Gene3D" id="3.10.196.10">
    <property type="entry name" value="Vitamin B12-dependent methionine synthase, activation domain"/>
    <property type="match status" value="1"/>
</dbReference>
<feature type="binding site" evidence="23">
    <location>
        <position position="835"/>
    </location>
    <ligand>
        <name>methylcob(III)alamin</name>
        <dbReference type="ChEBI" id="CHEBI:28115"/>
    </ligand>
</feature>
<dbReference type="SUPFAM" id="SSF47644">
    <property type="entry name" value="Methionine synthase domain"/>
    <property type="match status" value="1"/>
</dbReference>
<keyword evidence="15 21" id="KW-0862">Zinc</keyword>
<evidence type="ECO:0000313" key="30">
    <source>
        <dbReference type="EMBL" id="TDH36261.1"/>
    </source>
</evidence>
<evidence type="ECO:0000256" key="22">
    <source>
        <dbReference type="PIRSR" id="PIRSR000381-1"/>
    </source>
</evidence>
<dbReference type="Pfam" id="PF00809">
    <property type="entry name" value="Pterin_bind"/>
    <property type="match status" value="1"/>
</dbReference>
<feature type="domain" description="AdoMet activation" evidence="27">
    <location>
        <begin position="925"/>
        <end position="1257"/>
    </location>
</feature>
<evidence type="ECO:0000313" key="31">
    <source>
        <dbReference type="Proteomes" id="UP000295131"/>
    </source>
</evidence>
<dbReference type="InterPro" id="IPR011005">
    <property type="entry name" value="Dihydropteroate_synth-like_sf"/>
</dbReference>
<dbReference type="GO" id="GO:0032259">
    <property type="term" value="P:methylation"/>
    <property type="evidence" value="ECO:0007669"/>
    <property type="project" value="UniProtKB-KW"/>
</dbReference>
<protein>
    <recommendedName>
        <fullName evidence="7 20">Methionine synthase</fullName>
        <ecNumber evidence="6 20">2.1.1.13</ecNumber>
    </recommendedName>
    <alternativeName>
        <fullName evidence="19 21">5-methyltetrahydrofolate--homocysteine methyltransferase</fullName>
    </alternativeName>
</protein>
<dbReference type="GO" id="GO:0050667">
    <property type="term" value="P:homocysteine metabolic process"/>
    <property type="evidence" value="ECO:0007669"/>
    <property type="project" value="TreeGrafter"/>
</dbReference>
<evidence type="ECO:0000256" key="17">
    <source>
        <dbReference type="ARBA" id="ARBA00023285"/>
    </source>
</evidence>
<dbReference type="GO" id="GO:0046653">
    <property type="term" value="P:tetrahydrofolate metabolic process"/>
    <property type="evidence" value="ECO:0007669"/>
    <property type="project" value="TreeGrafter"/>
</dbReference>
<evidence type="ECO:0000259" key="26">
    <source>
        <dbReference type="PROSITE" id="PS50972"/>
    </source>
</evidence>
<feature type="binding site" evidence="23">
    <location>
        <position position="975"/>
    </location>
    <ligand>
        <name>S-adenosyl-L-methionine</name>
        <dbReference type="ChEBI" id="CHEBI:59789"/>
    </ligand>
</feature>
<dbReference type="EC" id="2.1.1.13" evidence="6 20"/>
<feature type="binding site" evidence="23">
    <location>
        <position position="888"/>
    </location>
    <ligand>
        <name>methylcob(III)alamin</name>
        <dbReference type="ChEBI" id="CHEBI:28115"/>
    </ligand>
</feature>
<dbReference type="EMBL" id="SMSI01000002">
    <property type="protein sequence ID" value="TDH36261.1"/>
    <property type="molecule type" value="Genomic_DNA"/>
</dbReference>
<dbReference type="NCBIfam" id="NF007024">
    <property type="entry name" value="PRK09490.1"/>
    <property type="match status" value="1"/>
</dbReference>
<dbReference type="InterPro" id="IPR050554">
    <property type="entry name" value="Met_Synthase/Corrinoid"/>
</dbReference>
<feature type="binding site" description="axial binding residue" evidence="22">
    <location>
        <position position="786"/>
    </location>
    <ligand>
        <name>methylcob(III)alamin</name>
        <dbReference type="ChEBI" id="CHEBI:28115"/>
    </ligand>
    <ligandPart>
        <name>Co</name>
        <dbReference type="ChEBI" id="CHEBI:27638"/>
    </ligandPart>
</feature>
<comment type="cofactor">
    <cofactor evidence="2 21 24">
        <name>Zn(2+)</name>
        <dbReference type="ChEBI" id="CHEBI:29105"/>
    </cofactor>
</comment>
<evidence type="ECO:0000256" key="21">
    <source>
        <dbReference type="PIRNR" id="PIRNR000381"/>
    </source>
</evidence>
<reference evidence="30 31" key="1">
    <citation type="journal article" date="2013" name="Int. J. Syst. Evol. Microbiol.">
        <title>Hoeflea suaedae sp. nov., an endophytic bacterium isolated from the root of the halophyte Suaeda maritima.</title>
        <authorList>
            <person name="Chung E.J."/>
            <person name="Park J.A."/>
            <person name="Pramanik P."/>
            <person name="Bibi F."/>
            <person name="Jeon C.O."/>
            <person name="Chung Y.R."/>
        </authorList>
    </citation>
    <scope>NUCLEOTIDE SEQUENCE [LARGE SCALE GENOMIC DNA]</scope>
    <source>
        <strain evidence="30 31">YC6898</strain>
    </source>
</reference>
<keyword evidence="14" id="KW-0677">Repeat</keyword>
<dbReference type="InterPro" id="IPR036594">
    <property type="entry name" value="Meth_synthase_dom"/>
</dbReference>
<evidence type="ECO:0000256" key="24">
    <source>
        <dbReference type="PROSITE-ProRule" id="PRU00333"/>
    </source>
</evidence>
<keyword evidence="31" id="KW-1185">Reference proteome</keyword>
<dbReference type="SMART" id="SM01018">
    <property type="entry name" value="B12-binding_2"/>
    <property type="match status" value="1"/>
</dbReference>
<comment type="caution">
    <text evidence="30">The sequence shown here is derived from an EMBL/GenBank/DDBJ whole genome shotgun (WGS) entry which is preliminary data.</text>
</comment>
<keyword evidence="16 21" id="KW-0486">Methionine biosynthesis</keyword>
<keyword evidence="13 21" id="KW-0479">Metal-binding</keyword>
<name>A0A4R5PKK5_9HYPH</name>
<sequence length="1263" mass="138768">MSFSDDLFGPVETGTRDGSEILKALHEAARERILILDGAMGTEIQQFRFDENQFRGEKFIGCACHQQGNNDLLSLSQPAAIEDIHYRYAIAGADILETNTFSSTVIAQADYGMEDAVYELNRMGALLARRGGQRAEREDGRRRFVAGALGPTNRTASISPDVNNPGFRATSFDQLRQAYGEQLRGLIDGGSDIILIETIFDTLNAKAAIFACEEIFAEKGIFLPVMISGTITDLSGRTLSGQTPTAFWHSVRHARPFTVGLNCALGASAMRPHLAELSGIADTFICAYPNAGLPNAFGEYDESPGQMAAQVAEFAREGLVNVVGGCCGSTPEHIRAIAEAVAGHTPRSVPEVKPLMRLSGLEPFTLTDDIPFVNVGERTNVTGSAKFRKLITAGDYATALDVARDQVANGAQVIDVNMDEGLIDSEKAMTEYLNLIAAEPDIAKVPVMIDSSKWEVIEAGLKCVQGKSIVNSISMKEGEETFLRHARLCRMYGAAVVVMAFDEKGQADTRARKVEICTRAYRLLTEKAGFAPEDIIFDPNVFAVATGIEEHDNYGVDFIEATGEIIDTLPHVHISGGVSNLSFSFRGNEPVREAMHAVFLYHAIARGMDMGIVNAGQLAVYDTIEPDLREACEDVVLNRKPAKGGNATENLLEIAERFRGTAGKEARQRDLAWRDWPVEERISHALVNGITEFIDADTDEARLKAERPLHVIEGPLMAGMNVVGDLFGSGKMFLPQVVKSARVMKQAVAGLLPYMEAEKAANIANGEEDNQAAGKVLMATVKGDVHDIGKNIVGVVLACNNYEIIDLGVMVPPAKILEVARAEKVDIIGLSGLITPSLDEMVHLASEMEREGFDIPLLIGGATTSRVHTAVKIHPKYTRGQTVYVTDASRAVGVVSSLLSNETKGNYVETIRAEYKKVADAHHRSEADKRRLPIADARANAHRIAWDAFSPAKPQFTGKRVIEDWDLEELARYIDWTPFFQTWELKGRYPKILEDEKQGEAARQLFDDAQAMLRQIISEKWFAPKAVIGFWPANTVGDDIRLFENEERKEPLATFHTLRQQLGKRDGKPNMALSDFIAPAETGKPDYIGGFVVTAGIEEVAIAERFERANDDYSSIMVKALADRFAEALAECMHERVRKEYWGYAADETYEPDELIGEPYDGIRPAPGYPAQPDHTEKVTLFKLLDAENTVGVELTESMAMWPGSSVSGLYFAHPESYYFGVAKVERDQVEDYAGRKGMAIDEVERWLGPILNYEPAQYTKVA</sequence>
<dbReference type="GO" id="GO:0031419">
    <property type="term" value="F:cobalamin binding"/>
    <property type="evidence" value="ECO:0007669"/>
    <property type="project" value="UniProtKB-UniRule"/>
</dbReference>
<dbReference type="InterPro" id="IPR000489">
    <property type="entry name" value="Pterin-binding_dom"/>
</dbReference>
<keyword evidence="8 21" id="KW-0489">Methyltransferase</keyword>
<dbReference type="InterPro" id="IPR036589">
    <property type="entry name" value="HCY_dom_sf"/>
</dbReference>
<feature type="domain" description="B12-binding N-terminal" evidence="29">
    <location>
        <begin position="669"/>
        <end position="763"/>
    </location>
</feature>
<evidence type="ECO:0000256" key="16">
    <source>
        <dbReference type="ARBA" id="ARBA00023167"/>
    </source>
</evidence>
<dbReference type="Gene3D" id="1.10.1240.10">
    <property type="entry name" value="Methionine synthase domain"/>
    <property type="match status" value="1"/>
</dbReference>
<dbReference type="CDD" id="cd02069">
    <property type="entry name" value="methionine_synthase_B12_BD"/>
    <property type="match status" value="1"/>
</dbReference>
<comment type="function">
    <text evidence="18 21">Catalyzes the transfer of a methyl group from methyl-cobalamin to homocysteine, yielding enzyme-bound cob(I)alamin and methionine. Subsequently, remethylates the cofactor using methyltetrahydrofolate.</text>
</comment>
<evidence type="ECO:0000256" key="8">
    <source>
        <dbReference type="ARBA" id="ARBA00022603"/>
    </source>
</evidence>
<proteinExistence type="inferred from homology"/>
<feature type="domain" description="Pterin-binding" evidence="26">
    <location>
        <begin position="372"/>
        <end position="633"/>
    </location>
</feature>
<feature type="domain" description="Hcy-binding" evidence="25">
    <location>
        <begin position="22"/>
        <end position="341"/>
    </location>
</feature>
<evidence type="ECO:0000256" key="3">
    <source>
        <dbReference type="ARBA" id="ARBA00001956"/>
    </source>
</evidence>
<dbReference type="SUPFAM" id="SSF51717">
    <property type="entry name" value="Dihydropteroate synthetase-like"/>
    <property type="match status" value="1"/>
</dbReference>
<dbReference type="InterPro" id="IPR011822">
    <property type="entry name" value="MetH"/>
</dbReference>
<evidence type="ECO:0000259" key="29">
    <source>
        <dbReference type="PROSITE" id="PS51337"/>
    </source>
</evidence>
<evidence type="ECO:0000259" key="25">
    <source>
        <dbReference type="PROSITE" id="PS50970"/>
    </source>
</evidence>
<evidence type="ECO:0000256" key="13">
    <source>
        <dbReference type="ARBA" id="ARBA00022723"/>
    </source>
</evidence>
<evidence type="ECO:0000256" key="6">
    <source>
        <dbReference type="ARBA" id="ARBA00012032"/>
    </source>
</evidence>
<feature type="binding site" evidence="23">
    <location>
        <position position="1164"/>
    </location>
    <ligand>
        <name>S-adenosyl-L-methionine</name>
        <dbReference type="ChEBI" id="CHEBI:59789"/>
    </ligand>
</feature>
<comment type="similarity">
    <text evidence="5">Belongs to the vitamin-B12 dependent methionine synthase family.</text>
</comment>
<keyword evidence="11 21" id="KW-0808">Transferase</keyword>
<feature type="binding site" evidence="23">
    <location>
        <begin position="1219"/>
        <end position="1220"/>
    </location>
    <ligand>
        <name>S-adenosyl-L-methionine</name>
        <dbReference type="ChEBI" id="CHEBI:59789"/>
    </ligand>
</feature>
<keyword evidence="10 21" id="KW-0846">Cobalamin</keyword>
<evidence type="ECO:0000256" key="20">
    <source>
        <dbReference type="NCBIfam" id="TIGR02082"/>
    </source>
</evidence>
<keyword evidence="12 21" id="KW-0949">S-adenosyl-L-methionine</keyword>
<dbReference type="InterPro" id="IPR006158">
    <property type="entry name" value="Cobalamin-bd"/>
</dbReference>
<feature type="binding site" evidence="23">
    <location>
        <begin position="783"/>
        <end position="787"/>
    </location>
    <ligand>
        <name>methylcob(III)alamin</name>
        <dbReference type="ChEBI" id="CHEBI:28115"/>
    </ligand>
</feature>
<dbReference type="InterPro" id="IPR003726">
    <property type="entry name" value="HCY_dom"/>
</dbReference>
<dbReference type="SUPFAM" id="SSF56507">
    <property type="entry name" value="Methionine synthase activation domain-like"/>
    <property type="match status" value="1"/>
</dbReference>
<evidence type="ECO:0000256" key="19">
    <source>
        <dbReference type="ARBA" id="ARBA00031040"/>
    </source>
</evidence>
<dbReference type="Gene3D" id="3.20.20.330">
    <property type="entry name" value="Homocysteine-binding-like domain"/>
    <property type="match status" value="1"/>
</dbReference>
<evidence type="ECO:0000256" key="18">
    <source>
        <dbReference type="ARBA" id="ARBA00025552"/>
    </source>
</evidence>
<dbReference type="AlphaFoldDB" id="A0A4R5PKK5"/>
<dbReference type="PANTHER" id="PTHR45833:SF1">
    <property type="entry name" value="METHIONINE SYNTHASE"/>
    <property type="match status" value="1"/>
</dbReference>
<evidence type="ECO:0000256" key="10">
    <source>
        <dbReference type="ARBA" id="ARBA00022628"/>
    </source>
</evidence>
<dbReference type="FunFam" id="3.20.20.20:FF:000002">
    <property type="entry name" value="Methionine synthase"/>
    <property type="match status" value="1"/>
</dbReference>
<comment type="catalytic activity">
    <reaction evidence="1 21">
        <text>(6S)-5-methyl-5,6,7,8-tetrahydrofolate + L-homocysteine = (6S)-5,6,7,8-tetrahydrofolate + L-methionine</text>
        <dbReference type="Rhea" id="RHEA:11172"/>
        <dbReference type="ChEBI" id="CHEBI:18608"/>
        <dbReference type="ChEBI" id="CHEBI:57453"/>
        <dbReference type="ChEBI" id="CHEBI:57844"/>
        <dbReference type="ChEBI" id="CHEBI:58199"/>
        <dbReference type="EC" id="2.1.1.13"/>
    </reaction>
</comment>
<dbReference type="PIRSF" id="PIRSF000381">
    <property type="entry name" value="MetH"/>
    <property type="match status" value="1"/>
</dbReference>
<dbReference type="NCBIfam" id="TIGR02082">
    <property type="entry name" value="metH"/>
    <property type="match status" value="1"/>
</dbReference>
<dbReference type="FunFam" id="1.10.1240.10:FF:000001">
    <property type="entry name" value="Methionine synthase"/>
    <property type="match status" value="1"/>
</dbReference>
<dbReference type="OrthoDB" id="9803687at2"/>
<evidence type="ECO:0000256" key="5">
    <source>
        <dbReference type="ARBA" id="ARBA00010398"/>
    </source>
</evidence>
<dbReference type="Proteomes" id="UP000295131">
    <property type="component" value="Unassembled WGS sequence"/>
</dbReference>
<feature type="binding site" evidence="22 24">
    <location>
        <position position="263"/>
    </location>
    <ligand>
        <name>Zn(2+)</name>
        <dbReference type="ChEBI" id="CHEBI:29105"/>
    </ligand>
</feature>
<dbReference type="FunFam" id="3.40.50.280:FF:000001">
    <property type="entry name" value="Methionine synthase"/>
    <property type="match status" value="1"/>
</dbReference>
<comment type="pathway">
    <text evidence="4 21">Amino-acid biosynthesis; L-methionine biosynthesis via de novo pathway; L-methionine from L-homocysteine (MetH route): step 1/1.</text>
</comment>
<evidence type="ECO:0000256" key="11">
    <source>
        <dbReference type="ARBA" id="ARBA00022679"/>
    </source>
</evidence>
<dbReference type="InterPro" id="IPR033706">
    <property type="entry name" value="Met_synthase_B12-bd"/>
</dbReference>
<feature type="binding site" evidence="22 24">
    <location>
        <position position="327"/>
    </location>
    <ligand>
        <name>Zn(2+)</name>
        <dbReference type="ChEBI" id="CHEBI:29105"/>
    </ligand>
</feature>
<dbReference type="UniPathway" id="UPA00051">
    <property type="reaction ID" value="UER00081"/>
</dbReference>
<keyword evidence="9 21" id="KW-0028">Amino-acid biosynthesis</keyword>
<dbReference type="RefSeq" id="WP_133284958.1">
    <property type="nucleotide sequence ID" value="NZ_SMSI01000002.1"/>
</dbReference>
<evidence type="ECO:0000256" key="15">
    <source>
        <dbReference type="ARBA" id="ARBA00022833"/>
    </source>
</evidence>
<evidence type="ECO:0000256" key="12">
    <source>
        <dbReference type="ARBA" id="ARBA00022691"/>
    </source>
</evidence>